<protein>
    <recommendedName>
        <fullName evidence="4">J domain-containing protein</fullName>
    </recommendedName>
</protein>
<name>A0ABV7YWM1_9BACT</name>
<gene>
    <name evidence="2" type="ORF">ACFOOI_13555</name>
</gene>
<dbReference type="InterPro" id="IPR036869">
    <property type="entry name" value="J_dom_sf"/>
</dbReference>
<dbReference type="RefSeq" id="WP_379838522.1">
    <property type="nucleotide sequence ID" value="NZ_JBHRYQ010000001.1"/>
</dbReference>
<evidence type="ECO:0008006" key="4">
    <source>
        <dbReference type="Google" id="ProtNLM"/>
    </source>
</evidence>
<keyword evidence="3" id="KW-1185">Reference proteome</keyword>
<evidence type="ECO:0000313" key="2">
    <source>
        <dbReference type="EMBL" id="MFC3811683.1"/>
    </source>
</evidence>
<dbReference type="EMBL" id="JBHRYQ010000001">
    <property type="protein sequence ID" value="MFC3811683.1"/>
    <property type="molecule type" value="Genomic_DNA"/>
</dbReference>
<evidence type="ECO:0000256" key="1">
    <source>
        <dbReference type="SAM" id="Coils"/>
    </source>
</evidence>
<sequence length="355" mass="42363">MSNKIIFKKIEETQKSKLLHRYQCLIRDIELRKKQHENLNEGIRVAIPKVQNELQPLQDELLELKVQKLLRLDEVFQEIVLPKMKSEFFVEWMIDELEVYLSGSFENHAELNLLYKKYAKRDFEKLRVQNEYYAQLIKNETGYDADPKEIGEKGFHNYINEKWGVQKAEPKKKSKKKQKAEELERIEDKLLAADAKAIYFRLIKKYHPDLQQDPAMQLVYTEITKKVTIAYKNQDFLALLLLQIEYLDENEIDGGLLADEMLKRYNKILQNQLREINRAVEILKNSSKGMFEAFFEEDYKFSERLFEQKKAALNKEIDALIDDLNNSIDQKKGWFKEWIRINQGIKEESERVVRF</sequence>
<evidence type="ECO:0000313" key="3">
    <source>
        <dbReference type="Proteomes" id="UP001595616"/>
    </source>
</evidence>
<organism evidence="2 3">
    <name type="scientific">Lacihabitans lacunae</name>
    <dbReference type="NCBI Taxonomy" id="1028214"/>
    <lineage>
        <taxon>Bacteria</taxon>
        <taxon>Pseudomonadati</taxon>
        <taxon>Bacteroidota</taxon>
        <taxon>Cytophagia</taxon>
        <taxon>Cytophagales</taxon>
        <taxon>Leadbetterellaceae</taxon>
        <taxon>Lacihabitans</taxon>
    </lineage>
</organism>
<reference evidence="3" key="1">
    <citation type="journal article" date="2019" name="Int. J. Syst. Evol. Microbiol.">
        <title>The Global Catalogue of Microorganisms (GCM) 10K type strain sequencing project: providing services to taxonomists for standard genome sequencing and annotation.</title>
        <authorList>
            <consortium name="The Broad Institute Genomics Platform"/>
            <consortium name="The Broad Institute Genome Sequencing Center for Infectious Disease"/>
            <person name="Wu L."/>
            <person name="Ma J."/>
        </authorList>
    </citation>
    <scope>NUCLEOTIDE SEQUENCE [LARGE SCALE GENOMIC DNA]</scope>
    <source>
        <strain evidence="3">CECT 7956</strain>
    </source>
</reference>
<proteinExistence type="predicted"/>
<dbReference type="Proteomes" id="UP001595616">
    <property type="component" value="Unassembled WGS sequence"/>
</dbReference>
<dbReference type="SUPFAM" id="SSF46565">
    <property type="entry name" value="Chaperone J-domain"/>
    <property type="match status" value="1"/>
</dbReference>
<comment type="caution">
    <text evidence="2">The sequence shown here is derived from an EMBL/GenBank/DDBJ whole genome shotgun (WGS) entry which is preliminary data.</text>
</comment>
<accession>A0ABV7YWM1</accession>
<feature type="coiled-coil region" evidence="1">
    <location>
        <begin position="266"/>
        <end position="330"/>
    </location>
</feature>
<keyword evidence="1" id="KW-0175">Coiled coil</keyword>